<dbReference type="RefSeq" id="WP_092691724.1">
    <property type="nucleotide sequence ID" value="NZ_FNBK01000007.1"/>
</dbReference>
<dbReference type="SUPFAM" id="SSF81296">
    <property type="entry name" value="E set domains"/>
    <property type="match status" value="1"/>
</dbReference>
<dbReference type="PANTHER" id="PTHR19372:SF7">
    <property type="entry name" value="SULFITE OXIDASE, MITOCHONDRIAL"/>
    <property type="match status" value="1"/>
</dbReference>
<dbReference type="GO" id="GO:0043546">
    <property type="term" value="F:molybdopterin cofactor binding"/>
    <property type="evidence" value="ECO:0007669"/>
    <property type="project" value="TreeGrafter"/>
</dbReference>
<evidence type="ECO:0000256" key="2">
    <source>
        <dbReference type="SAM" id="Phobius"/>
    </source>
</evidence>
<dbReference type="Gene3D" id="3.90.420.10">
    <property type="entry name" value="Oxidoreductase, molybdopterin-binding domain"/>
    <property type="match status" value="1"/>
</dbReference>
<protein>
    <submittedName>
        <fullName evidence="5">DMSO/TMAO reductase YedYZ, molybdopterin-dependent catalytic subunit</fullName>
    </submittedName>
</protein>
<dbReference type="OrthoDB" id="9576at2157"/>
<keyword evidence="6" id="KW-1185">Reference proteome</keyword>
<organism evidence="5 6">
    <name type="scientific">Halorientalis regularis</name>
    <dbReference type="NCBI Taxonomy" id="660518"/>
    <lineage>
        <taxon>Archaea</taxon>
        <taxon>Methanobacteriati</taxon>
        <taxon>Methanobacteriota</taxon>
        <taxon>Stenosarchaea group</taxon>
        <taxon>Halobacteria</taxon>
        <taxon>Halobacteriales</taxon>
        <taxon>Haloarculaceae</taxon>
        <taxon>Halorientalis</taxon>
    </lineage>
</organism>
<dbReference type="InterPro" id="IPR036374">
    <property type="entry name" value="OxRdtase_Mopterin-bd_sf"/>
</dbReference>
<feature type="transmembrane region" description="Helical" evidence="2">
    <location>
        <begin position="102"/>
        <end position="118"/>
    </location>
</feature>
<dbReference type="STRING" id="660518.SAMN05216218_107132"/>
<keyword evidence="2" id="KW-0472">Membrane</keyword>
<dbReference type="Proteomes" id="UP000199076">
    <property type="component" value="Unassembled WGS sequence"/>
</dbReference>
<dbReference type="GO" id="GO:0008482">
    <property type="term" value="F:sulfite oxidase activity"/>
    <property type="evidence" value="ECO:0007669"/>
    <property type="project" value="TreeGrafter"/>
</dbReference>
<dbReference type="SUPFAM" id="SSF56524">
    <property type="entry name" value="Oxidoreductase molybdopterin-binding domain"/>
    <property type="match status" value="1"/>
</dbReference>
<evidence type="ECO:0000259" key="3">
    <source>
        <dbReference type="Pfam" id="PF00174"/>
    </source>
</evidence>
<reference evidence="6" key="1">
    <citation type="submission" date="2016-10" db="EMBL/GenBank/DDBJ databases">
        <authorList>
            <person name="Varghese N."/>
            <person name="Submissions S."/>
        </authorList>
    </citation>
    <scope>NUCLEOTIDE SEQUENCE [LARGE SCALE GENOMIC DNA]</scope>
    <source>
        <strain evidence="6">IBRC-M 10760</strain>
    </source>
</reference>
<dbReference type="PANTHER" id="PTHR19372">
    <property type="entry name" value="SULFITE REDUCTASE"/>
    <property type="match status" value="1"/>
</dbReference>
<feature type="transmembrane region" description="Helical" evidence="2">
    <location>
        <begin position="12"/>
        <end position="33"/>
    </location>
</feature>
<evidence type="ECO:0000313" key="6">
    <source>
        <dbReference type="Proteomes" id="UP000199076"/>
    </source>
</evidence>
<dbReference type="Gene3D" id="2.60.40.650">
    <property type="match status" value="1"/>
</dbReference>
<sequence length="493" mass="52555">MSRFRVQVSNALPTLVVGLVAGFTAVVGSYAAAGFTPSFVVTPVTNWIRETSPAVVTNSIIENLGSLGQTLLFLSAVALFVGGIAALVVGSRSLGQRLNNRALPVVATTAGTWAFVALTTGQPLLALGAALPPGAVVLLFVTAPSLPVPEAVDSRRRQVLSSGVALAGFSLAGYAVGQRRTPDLGGEPLAENSKQQQLLQGAAEKSFSMDGAEPLVSENFYTVDIANVDPTVDESEWNLTITGEVDEEVTLGYSDLKAMESVDRFETLRCVGEDLNGKKMDTALWTGVPLQDLVARAGPNGDCDCVRLRAADGYYQVFPMDALEDSLLAYGMNGNALPRGHGYPVRALIPGHWGEIQVKWISEIEVLDQDAEGYWEKKGWHGTGPVETVAKLHAVNDLDDGRKEVGGHAYAGVRGIQQVEVSTDGGSTWNAAELTEPLEGIDTWRQWRYRYDPPGGSHEVVVRATDGEGRLQPSEESDSYPSGATGWVSKTVQ</sequence>
<evidence type="ECO:0000256" key="1">
    <source>
        <dbReference type="SAM" id="MobiDB-lite"/>
    </source>
</evidence>
<dbReference type="Pfam" id="PF03404">
    <property type="entry name" value="Mo-co_dimer"/>
    <property type="match status" value="1"/>
</dbReference>
<keyword evidence="2" id="KW-1133">Transmembrane helix</keyword>
<dbReference type="GO" id="GO:0030151">
    <property type="term" value="F:molybdenum ion binding"/>
    <property type="evidence" value="ECO:0007669"/>
    <property type="project" value="InterPro"/>
</dbReference>
<feature type="transmembrane region" description="Helical" evidence="2">
    <location>
        <begin position="124"/>
        <end position="147"/>
    </location>
</feature>
<feature type="domain" description="Oxidoreductase molybdopterin-binding" evidence="3">
    <location>
        <begin position="230"/>
        <end position="375"/>
    </location>
</feature>
<dbReference type="GO" id="GO:0006790">
    <property type="term" value="P:sulfur compound metabolic process"/>
    <property type="evidence" value="ECO:0007669"/>
    <property type="project" value="TreeGrafter"/>
</dbReference>
<feature type="transmembrane region" description="Helical" evidence="2">
    <location>
        <begin position="159"/>
        <end position="177"/>
    </location>
</feature>
<gene>
    <name evidence="5" type="ORF">SAMN05216218_107132</name>
</gene>
<keyword evidence="2" id="KW-0812">Transmembrane</keyword>
<feature type="region of interest" description="Disordered" evidence="1">
    <location>
        <begin position="465"/>
        <end position="493"/>
    </location>
</feature>
<dbReference type="GO" id="GO:0020037">
    <property type="term" value="F:heme binding"/>
    <property type="evidence" value="ECO:0007669"/>
    <property type="project" value="TreeGrafter"/>
</dbReference>
<dbReference type="AlphaFoldDB" id="A0A1G7M662"/>
<proteinExistence type="predicted"/>
<name>A0A1G7M662_9EURY</name>
<dbReference type="InterPro" id="IPR000572">
    <property type="entry name" value="OxRdtase_Mopterin-bd_dom"/>
</dbReference>
<evidence type="ECO:0000259" key="4">
    <source>
        <dbReference type="Pfam" id="PF03404"/>
    </source>
</evidence>
<dbReference type="EMBL" id="FNBK01000007">
    <property type="protein sequence ID" value="SDF56659.1"/>
    <property type="molecule type" value="Genomic_DNA"/>
</dbReference>
<accession>A0A1G7M662</accession>
<dbReference type="InterPro" id="IPR014756">
    <property type="entry name" value="Ig_E-set"/>
</dbReference>
<dbReference type="InterPro" id="IPR005066">
    <property type="entry name" value="MoCF_OxRdtse_dimer"/>
</dbReference>
<dbReference type="Pfam" id="PF00174">
    <property type="entry name" value="Oxidored_molyb"/>
    <property type="match status" value="1"/>
</dbReference>
<feature type="domain" description="Moybdenum cofactor oxidoreductase dimerisation" evidence="4">
    <location>
        <begin position="400"/>
        <end position="475"/>
    </location>
</feature>
<evidence type="ECO:0000313" key="5">
    <source>
        <dbReference type="EMBL" id="SDF56659.1"/>
    </source>
</evidence>
<feature type="transmembrane region" description="Helical" evidence="2">
    <location>
        <begin position="71"/>
        <end position="90"/>
    </location>
</feature>